<protein>
    <recommendedName>
        <fullName evidence="6">Acid phosphatase</fullName>
    </recommendedName>
</protein>
<name>A0ABD2HPY0_9BILA</name>
<gene>
    <name evidence="4" type="ORF">niasHT_034492</name>
</gene>
<keyword evidence="5" id="KW-1185">Reference proteome</keyword>
<accession>A0ABD2HPY0</accession>
<dbReference type="InterPro" id="IPR033379">
    <property type="entry name" value="Acid_Pase_AS"/>
</dbReference>
<evidence type="ECO:0000256" key="2">
    <source>
        <dbReference type="ARBA" id="ARBA00005375"/>
    </source>
</evidence>
<dbReference type="Proteomes" id="UP001620626">
    <property type="component" value="Unassembled WGS sequence"/>
</dbReference>
<keyword evidence="3" id="KW-0812">Transmembrane</keyword>
<proteinExistence type="inferred from homology"/>
<dbReference type="InterPro" id="IPR050645">
    <property type="entry name" value="Histidine_acid_phosphatase"/>
</dbReference>
<dbReference type="InterPro" id="IPR029033">
    <property type="entry name" value="His_PPase_superfam"/>
</dbReference>
<dbReference type="InterPro" id="IPR000560">
    <property type="entry name" value="His_Pase_clade-2"/>
</dbReference>
<evidence type="ECO:0000313" key="5">
    <source>
        <dbReference type="Proteomes" id="UP001620626"/>
    </source>
</evidence>
<dbReference type="PANTHER" id="PTHR11567">
    <property type="entry name" value="ACID PHOSPHATASE-RELATED"/>
    <property type="match status" value="1"/>
</dbReference>
<keyword evidence="3" id="KW-1133">Transmembrane helix</keyword>
<evidence type="ECO:0008006" key="6">
    <source>
        <dbReference type="Google" id="ProtNLM"/>
    </source>
</evidence>
<dbReference type="SUPFAM" id="SSF53254">
    <property type="entry name" value="Phosphoglycerate mutase-like"/>
    <property type="match status" value="1"/>
</dbReference>
<dbReference type="AlphaFoldDB" id="A0ABD2HPY0"/>
<dbReference type="EMBL" id="JBICBT010001397">
    <property type="protein sequence ID" value="KAL3069262.1"/>
    <property type="molecule type" value="Genomic_DNA"/>
</dbReference>
<comment type="similarity">
    <text evidence="2">Belongs to the histidine acid phosphatase family.</text>
</comment>
<comment type="caution">
    <text evidence="4">The sequence shown here is derived from an EMBL/GenBank/DDBJ whole genome shotgun (WGS) entry which is preliminary data.</text>
</comment>
<keyword evidence="3" id="KW-0472">Membrane</keyword>
<dbReference type="Gene3D" id="3.40.50.1240">
    <property type="entry name" value="Phosphoglycerate mutase-like"/>
    <property type="match status" value="1"/>
</dbReference>
<reference evidence="4 5" key="1">
    <citation type="submission" date="2024-10" db="EMBL/GenBank/DDBJ databases">
        <authorList>
            <person name="Kim D."/>
        </authorList>
    </citation>
    <scope>NUCLEOTIDE SEQUENCE [LARGE SCALE GENOMIC DNA]</scope>
    <source>
        <strain evidence="4">BH-2024</strain>
    </source>
</reference>
<comment type="catalytic activity">
    <reaction evidence="1">
        <text>a phosphate monoester + H2O = an alcohol + phosphate</text>
        <dbReference type="Rhea" id="RHEA:15017"/>
        <dbReference type="ChEBI" id="CHEBI:15377"/>
        <dbReference type="ChEBI" id="CHEBI:30879"/>
        <dbReference type="ChEBI" id="CHEBI:43474"/>
        <dbReference type="ChEBI" id="CHEBI:67140"/>
        <dbReference type="EC" id="3.1.3.2"/>
    </reaction>
</comment>
<organism evidence="4 5">
    <name type="scientific">Heterodera trifolii</name>
    <dbReference type="NCBI Taxonomy" id="157864"/>
    <lineage>
        <taxon>Eukaryota</taxon>
        <taxon>Metazoa</taxon>
        <taxon>Ecdysozoa</taxon>
        <taxon>Nematoda</taxon>
        <taxon>Chromadorea</taxon>
        <taxon>Rhabditida</taxon>
        <taxon>Tylenchina</taxon>
        <taxon>Tylenchomorpha</taxon>
        <taxon>Tylenchoidea</taxon>
        <taxon>Heteroderidae</taxon>
        <taxon>Heteroderinae</taxon>
        <taxon>Heterodera</taxon>
    </lineage>
</organism>
<dbReference type="CDD" id="cd07061">
    <property type="entry name" value="HP_HAP_like"/>
    <property type="match status" value="1"/>
</dbReference>
<evidence type="ECO:0000256" key="1">
    <source>
        <dbReference type="ARBA" id="ARBA00000032"/>
    </source>
</evidence>
<evidence type="ECO:0000313" key="4">
    <source>
        <dbReference type="EMBL" id="KAL3069262.1"/>
    </source>
</evidence>
<feature type="transmembrane region" description="Helical" evidence="3">
    <location>
        <begin position="9"/>
        <end position="34"/>
    </location>
</feature>
<dbReference type="PANTHER" id="PTHR11567:SF210">
    <property type="entry name" value="ACID PHOSPHATASE 5-RELATED"/>
    <property type="match status" value="1"/>
</dbReference>
<dbReference type="GO" id="GO:0003993">
    <property type="term" value="F:acid phosphatase activity"/>
    <property type="evidence" value="ECO:0007669"/>
    <property type="project" value="UniProtKB-EC"/>
</dbReference>
<sequence length="420" mass="48075">MNNERKKVLIVSVAVVSMASLLLCLLLILCFSIFKTAEQQQQPDEEKAHRQLLFVQAIWRHGDRAPGKLPYPGDQYDEKYWPRGWGQLTNLGMTQMRELGQFLRQRYVNELNFLDPTYNREDLFVQSSGSDRALVSAQALLQGMYPPVAELEQFDPTLNWQPIPVHSTGPNHELLKPTSFACPIYEEMKKEVKQQLEQNLTKTYSDLFTFIQQNVYKSAQPISLHQAAKLSNIKREVLHNLSQPEWVNRRWDQYGNQTTLDLVTELRRLERSAEFARPELAILKGGLLLGDWVQRAETVLQRQTPKEANKAVLYSAHDGTLQALLYALGVGDGQMVPYSACVMMELYNATDGVIHLDIYYRHNGILDKFKLADCGDSFCEADKTLNSLEKNAINGRQQLYDLCKKDGFCEIPIEKGKEDD</sequence>
<dbReference type="Pfam" id="PF00328">
    <property type="entry name" value="His_Phos_2"/>
    <property type="match status" value="1"/>
</dbReference>
<dbReference type="PROSITE" id="PS00616">
    <property type="entry name" value="HIS_ACID_PHOSPHAT_1"/>
    <property type="match status" value="1"/>
</dbReference>
<evidence type="ECO:0000256" key="3">
    <source>
        <dbReference type="SAM" id="Phobius"/>
    </source>
</evidence>